<dbReference type="EMBL" id="BK032608">
    <property type="protein sequence ID" value="DAF51056.1"/>
    <property type="molecule type" value="Genomic_DNA"/>
</dbReference>
<proteinExistence type="predicted"/>
<evidence type="ECO:0000313" key="1">
    <source>
        <dbReference type="EMBL" id="DAF51056.1"/>
    </source>
</evidence>
<accession>A0A8S5SJE7</accession>
<sequence length="30" mass="3559">MPGWALVHTGERTGWVDRLFIQELEETEEE</sequence>
<organism evidence="1">
    <name type="scientific">Siphoviridae sp. ctFIm6</name>
    <dbReference type="NCBI Taxonomy" id="2827818"/>
    <lineage>
        <taxon>Viruses</taxon>
        <taxon>Duplodnaviria</taxon>
        <taxon>Heunggongvirae</taxon>
        <taxon>Uroviricota</taxon>
        <taxon>Caudoviricetes</taxon>
    </lineage>
</organism>
<name>A0A8S5SJE7_9CAUD</name>
<reference evidence="1" key="1">
    <citation type="journal article" date="2021" name="Proc. Natl. Acad. Sci. U.S.A.">
        <title>A Catalog of Tens of Thousands of Viruses from Human Metagenomes Reveals Hidden Associations with Chronic Diseases.</title>
        <authorList>
            <person name="Tisza M.J."/>
            <person name="Buck C.B."/>
        </authorList>
    </citation>
    <scope>NUCLEOTIDE SEQUENCE</scope>
    <source>
        <strain evidence="1">CtFIm6</strain>
    </source>
</reference>
<protein>
    <submittedName>
        <fullName evidence="1">Uncharacterized protein</fullName>
    </submittedName>
</protein>